<evidence type="ECO:0000313" key="3">
    <source>
        <dbReference type="EMBL" id="NER65479.1"/>
    </source>
</evidence>
<proteinExistence type="predicted"/>
<protein>
    <submittedName>
        <fullName evidence="3">Uncharacterized protein</fullName>
    </submittedName>
</protein>
<feature type="transmembrane region" description="Helical" evidence="1">
    <location>
        <begin position="56"/>
        <end position="72"/>
    </location>
</feature>
<dbReference type="EMBL" id="JAAHBU010000280">
    <property type="protein sequence ID" value="NER65479.1"/>
    <property type="molecule type" value="Genomic_DNA"/>
</dbReference>
<dbReference type="EMBL" id="JAAHBV010000547">
    <property type="protein sequence ID" value="NER61823.1"/>
    <property type="molecule type" value="Genomic_DNA"/>
</dbReference>
<evidence type="ECO:0000313" key="5">
    <source>
        <dbReference type="Proteomes" id="UP000482634"/>
    </source>
</evidence>
<gene>
    <name evidence="2" type="ORF">G3435_21385</name>
    <name evidence="3" type="ORF">G3436_18440</name>
</gene>
<accession>A0A6B3NTI9</accession>
<evidence type="ECO:0000313" key="4">
    <source>
        <dbReference type="Proteomes" id="UP000480410"/>
    </source>
</evidence>
<evidence type="ECO:0000256" key="1">
    <source>
        <dbReference type="SAM" id="Phobius"/>
    </source>
</evidence>
<accession>A0A6M0CZE7</accession>
<feature type="transmembrane region" description="Helical" evidence="1">
    <location>
        <begin position="26"/>
        <end position="44"/>
    </location>
</feature>
<dbReference type="Proteomes" id="UP000480410">
    <property type="component" value="Unassembled WGS sequence"/>
</dbReference>
<comment type="caution">
    <text evidence="3">The sequence shown here is derived from an EMBL/GenBank/DDBJ whole genome shotgun (WGS) entry which is preliminary data.</text>
</comment>
<organism evidence="3 5">
    <name type="scientific">Pseudomonas brassicae</name>
    <dbReference type="NCBI Taxonomy" id="2708063"/>
    <lineage>
        <taxon>Bacteria</taxon>
        <taxon>Pseudomonadati</taxon>
        <taxon>Pseudomonadota</taxon>
        <taxon>Gammaproteobacteria</taxon>
        <taxon>Pseudomonadales</taxon>
        <taxon>Pseudomonadaceae</taxon>
        <taxon>Pseudomonas</taxon>
    </lineage>
</organism>
<keyword evidence="5" id="KW-1185">Reference proteome</keyword>
<keyword evidence="1" id="KW-1133">Transmembrane helix</keyword>
<sequence>MKCTTLSVLLAYLVWAIVNALLWNSNTAIGVYVLTIVGTALRVRRRNWVDKSLTDRLYHSLVALVVALVFVYETPGRQRVELGVRYVDTSAQRDAAEQETMRLSSRILNVHTLIQRLDTTRQDLPAAIRQSALLAHQAAQKDADERCLEFYRLDQEERRRAAQATGAQARQPGMEGLGYIQLCKMQQDQVEHPLRQPLEQLQSLDVLKELGPQLEQAPQLDSTLMVDGHRYVLSEVSDALSQPHSIVLLTEKRTAAQDRQRSLGLRLETIEGERKGLDDPRHLTRLDTWIGTLIKSGWPFLLIALLGLKLSVYEKPAAQT</sequence>
<dbReference type="AlphaFoldDB" id="A0A6B3NTI9"/>
<evidence type="ECO:0000313" key="2">
    <source>
        <dbReference type="EMBL" id="NER61823.1"/>
    </source>
</evidence>
<dbReference type="RefSeq" id="WP_163947795.1">
    <property type="nucleotide sequence ID" value="NZ_JAAHBU010000280.1"/>
</dbReference>
<keyword evidence="1" id="KW-0812">Transmembrane</keyword>
<dbReference type="Proteomes" id="UP000482634">
    <property type="component" value="Unassembled WGS sequence"/>
</dbReference>
<keyword evidence="1" id="KW-0472">Membrane</keyword>
<name>A0A6B3NTI9_9PSED</name>
<reference evidence="4 5" key="1">
    <citation type="submission" date="2020-02" db="EMBL/GenBank/DDBJ databases">
        <title>Broccoli isolated Pseudomonas sp.</title>
        <authorList>
            <person name="Fujikawa T."/>
            <person name="Sawada H."/>
        </authorList>
    </citation>
    <scope>NUCLEOTIDE SEQUENCE [LARGE SCALE GENOMIC DNA]</scope>
    <source>
        <strain evidence="3 5">MAFF212427</strain>
        <strain evidence="2 4">MAFF212428</strain>
    </source>
</reference>